<evidence type="ECO:0000313" key="2">
    <source>
        <dbReference type="EMBL" id="RKS83340.1"/>
    </source>
</evidence>
<evidence type="ECO:0000256" key="1">
    <source>
        <dbReference type="SAM" id="Phobius"/>
    </source>
</evidence>
<feature type="transmembrane region" description="Helical" evidence="1">
    <location>
        <begin position="20"/>
        <end position="41"/>
    </location>
</feature>
<evidence type="ECO:0000313" key="3">
    <source>
        <dbReference type="Proteomes" id="UP000268233"/>
    </source>
</evidence>
<feature type="transmembrane region" description="Helical" evidence="1">
    <location>
        <begin position="62"/>
        <end position="82"/>
    </location>
</feature>
<keyword evidence="1" id="KW-1133">Transmembrane helix</keyword>
<dbReference type="Proteomes" id="UP000268233">
    <property type="component" value="Unassembled WGS sequence"/>
</dbReference>
<keyword evidence="1" id="KW-0812">Transmembrane</keyword>
<proteinExistence type="predicted"/>
<comment type="caution">
    <text evidence="2">The sequence shown here is derived from an EMBL/GenBank/DDBJ whole genome shotgun (WGS) entry which is preliminary data.</text>
</comment>
<keyword evidence="3" id="KW-1185">Reference proteome</keyword>
<organism evidence="2 3">
    <name type="scientific">Haloarcula quadrata</name>
    <dbReference type="NCBI Taxonomy" id="182779"/>
    <lineage>
        <taxon>Archaea</taxon>
        <taxon>Methanobacteriati</taxon>
        <taxon>Methanobacteriota</taxon>
        <taxon>Stenosarchaea group</taxon>
        <taxon>Halobacteria</taxon>
        <taxon>Halobacteriales</taxon>
        <taxon>Haloarculaceae</taxon>
        <taxon>Haloarcula</taxon>
    </lineage>
</organism>
<keyword evidence="1" id="KW-0472">Membrane</keyword>
<accession>A0A495R802</accession>
<dbReference type="RefSeq" id="WP_121303438.1">
    <property type="nucleotide sequence ID" value="NZ_RBWW01000001.1"/>
</dbReference>
<dbReference type="InterPro" id="IPR007404">
    <property type="entry name" value="YdjM-like"/>
</dbReference>
<sequence>MYRNGHYGAALLFVTPVSAVLISIGFVRLAFVAGITAVGFAMVPDLDQRIPGVTHRGLTHTVWFALVVGFLLATAGAVVTIAPSLVGAVTGFAVGTGTITSHIAADTLTPTGVRPWSPVDDTQYSLDIVRANDPLANYALLGLGIASATLGIWTGGTAAGF</sequence>
<dbReference type="EMBL" id="RBWW01000001">
    <property type="protein sequence ID" value="RKS83340.1"/>
    <property type="molecule type" value="Genomic_DNA"/>
</dbReference>
<protein>
    <submittedName>
        <fullName evidence="2">Inner membrane protein</fullName>
    </submittedName>
</protein>
<reference evidence="2 3" key="1">
    <citation type="submission" date="2018-10" db="EMBL/GenBank/DDBJ databases">
        <title>Genomic Encyclopedia of Archaeal and Bacterial Type Strains, Phase II (KMG-II): from individual species to whole genera.</title>
        <authorList>
            <person name="Goeker M."/>
        </authorList>
    </citation>
    <scope>NUCLEOTIDE SEQUENCE [LARGE SCALE GENOMIC DNA]</scope>
    <source>
        <strain evidence="2 3">DSM 11927</strain>
    </source>
</reference>
<dbReference type="AlphaFoldDB" id="A0A495R802"/>
<gene>
    <name evidence="2" type="ORF">BDK61_2685</name>
</gene>
<dbReference type="Pfam" id="PF04307">
    <property type="entry name" value="YdjM"/>
    <property type="match status" value="1"/>
</dbReference>
<name>A0A495R802_9EURY</name>
<feature type="transmembrane region" description="Helical" evidence="1">
    <location>
        <begin position="135"/>
        <end position="155"/>
    </location>
</feature>